<accession>A0A7Z8ZUZ8</accession>
<organism evidence="2 3">
    <name type="scientific">Streptococcus equi subsp. zooepidemicus</name>
    <dbReference type="NCBI Taxonomy" id="40041"/>
    <lineage>
        <taxon>Bacteria</taxon>
        <taxon>Bacillati</taxon>
        <taxon>Bacillota</taxon>
        <taxon>Bacilli</taxon>
        <taxon>Lactobacillales</taxon>
        <taxon>Streptococcaceae</taxon>
        <taxon>Streptococcus</taxon>
    </lineage>
</organism>
<feature type="domain" description="DUF4145" evidence="1">
    <location>
        <begin position="103"/>
        <end position="175"/>
    </location>
</feature>
<dbReference type="Pfam" id="PF13643">
    <property type="entry name" value="DUF4145"/>
    <property type="match status" value="1"/>
</dbReference>
<protein>
    <recommendedName>
        <fullName evidence="1">DUF4145 domain-containing protein</fullName>
    </recommendedName>
</protein>
<dbReference type="AlphaFoldDB" id="A0A7Z8ZUZ8"/>
<evidence type="ECO:0000313" key="3">
    <source>
        <dbReference type="Proteomes" id="UP000269903"/>
    </source>
</evidence>
<dbReference type="InterPro" id="IPR025285">
    <property type="entry name" value="DUF4145"/>
</dbReference>
<evidence type="ECO:0000259" key="1">
    <source>
        <dbReference type="Pfam" id="PF13643"/>
    </source>
</evidence>
<dbReference type="EMBL" id="LR134317">
    <property type="protein sequence ID" value="VEF06845.1"/>
    <property type="molecule type" value="Genomic_DNA"/>
</dbReference>
<evidence type="ECO:0000313" key="2">
    <source>
        <dbReference type="EMBL" id="VEF06845.1"/>
    </source>
</evidence>
<reference evidence="2 3" key="1">
    <citation type="submission" date="2018-12" db="EMBL/GenBank/DDBJ databases">
        <authorList>
            <consortium name="Pathogen Informatics"/>
        </authorList>
    </citation>
    <scope>NUCLEOTIDE SEQUENCE [LARGE SCALE GENOMIC DNA]</scope>
    <source>
        <strain evidence="2 3">NCTC6180</strain>
    </source>
</reference>
<gene>
    <name evidence="2" type="ORF">NCTC6180_00935</name>
</gene>
<dbReference type="RefSeq" id="WP_136059166.1">
    <property type="nucleotide sequence ID" value="NZ_JAHRIV010000013.1"/>
</dbReference>
<sequence>MDSEHLFCLFCGCPVPKHYDTFREENLNFSKGRPQFVPSDDENFHKRDEITIQLVDCPNCRNVSIDIIGKGRQFRNRIMNFNPISLAKSYPNYIPLTIREDYEEAHAILNLSPKASATLSRRCLQGMIRDFWQVSKRSLADEIKAINDLVDPSTRKVLDALRKIGNIGAHPEKDVNLIVDIEPLEAHKLLKFIELLMQKWYIERHDNEALLQEILDMDADKQSQRKPKNS</sequence>
<proteinExistence type="predicted"/>
<name>A0A7Z8ZUZ8_STRSZ</name>
<dbReference type="Proteomes" id="UP000269903">
    <property type="component" value="Chromosome"/>
</dbReference>